<dbReference type="InterPro" id="IPR007312">
    <property type="entry name" value="Phosphoesterase"/>
</dbReference>
<keyword evidence="4" id="KW-1185">Reference proteome</keyword>
<sequence>MVSFSKPAVSFFAVAAAIVASVSISGAEADDLTSIKHVVYFMQENRAFDHYFGTMAGVRGFKDPNVKITDGLPVFYQPTASDEADYLLPWYLNEDPTYVESTQCMVAGSNDWEPNHYSWNNGKINGWVTNNTAWSWGHLRRSDVPTHWGIAEGWTVGDMYTESVIGPTHPNRASWVSGTINVPGSPADEVAPHEYMGGPFLENYDTDGCQTNGNVTYSCYPLRWNTTADYLEAAGIDWYVYQDEDNFDDNPFAWFAQFQDADEDDSMAINALSYTGLESFYEMAANGSLPAVSWIIGPAELTEHQPYMPKDGAWLQQKVVDAVTNGKDYASTVLFISYDETGGWGDHVEPFISPNGTIGEWFVDPEEQENYVPSGPGFRLPFYVISPWTRGSRVFTEPSDHSSQILFLEAWAEANGKSIYNEYVNPWRREHMSNLVNMFDFENPDYSIPEIANASFPSFNTTSQSWDGYQICMDAYPDLDDRRPPVPYGEQNATIWTESGYKQILGDLTEGRYLVFTQTVNGKQLSFSSESTSHYLKNTAAADDYSATTQRFVVVQVGNAFSHRFYIKSHHDTYLHHSGEFFDAKAEASIWTIMFVAGSGYSVYSEEKEMYLKLRGGSHKTPTLTEDASYFTVYSVTY</sequence>
<name>A0ABR1F2N6_9ASCO</name>
<organism evidence="3 4">
    <name type="scientific">Myxozyma melibiosi</name>
    <dbReference type="NCBI Taxonomy" id="54550"/>
    <lineage>
        <taxon>Eukaryota</taxon>
        <taxon>Fungi</taxon>
        <taxon>Dikarya</taxon>
        <taxon>Ascomycota</taxon>
        <taxon>Saccharomycotina</taxon>
        <taxon>Lipomycetes</taxon>
        <taxon>Lipomycetales</taxon>
        <taxon>Lipomycetaceae</taxon>
        <taxon>Myxozyma</taxon>
    </lineage>
</organism>
<dbReference type="CDD" id="cd16014">
    <property type="entry name" value="PLC"/>
    <property type="match status" value="1"/>
</dbReference>
<keyword evidence="2" id="KW-0732">Signal</keyword>
<evidence type="ECO:0008006" key="5">
    <source>
        <dbReference type="Google" id="ProtNLM"/>
    </source>
</evidence>
<evidence type="ECO:0000313" key="3">
    <source>
        <dbReference type="EMBL" id="KAK7204105.1"/>
    </source>
</evidence>
<dbReference type="Pfam" id="PF04185">
    <property type="entry name" value="Phosphoesterase"/>
    <property type="match status" value="1"/>
</dbReference>
<reference evidence="3 4" key="1">
    <citation type="submission" date="2024-03" db="EMBL/GenBank/DDBJ databases">
        <title>Genome-scale model development and genomic sequencing of the oleaginous clade Lipomyces.</title>
        <authorList>
            <consortium name="Lawrence Berkeley National Laboratory"/>
            <person name="Czajka J.J."/>
            <person name="Han Y."/>
            <person name="Kim J."/>
            <person name="Mondo S.J."/>
            <person name="Hofstad B.A."/>
            <person name="Robles A."/>
            <person name="Haridas S."/>
            <person name="Riley R."/>
            <person name="LaButti K."/>
            <person name="Pangilinan J."/>
            <person name="Andreopoulos W."/>
            <person name="Lipzen A."/>
            <person name="Yan J."/>
            <person name="Wang M."/>
            <person name="Ng V."/>
            <person name="Grigoriev I.V."/>
            <person name="Spatafora J.W."/>
            <person name="Magnuson J.K."/>
            <person name="Baker S.E."/>
            <person name="Pomraning K.R."/>
        </authorList>
    </citation>
    <scope>NUCLEOTIDE SEQUENCE [LARGE SCALE GENOMIC DNA]</scope>
    <source>
        <strain evidence="3 4">Phaff 52-87</strain>
    </source>
</reference>
<dbReference type="Proteomes" id="UP001498771">
    <property type="component" value="Unassembled WGS sequence"/>
</dbReference>
<dbReference type="EMBL" id="JBBJBU010000009">
    <property type="protein sequence ID" value="KAK7204105.1"/>
    <property type="molecule type" value="Genomic_DNA"/>
</dbReference>
<accession>A0ABR1F2N6</accession>
<evidence type="ECO:0000313" key="4">
    <source>
        <dbReference type="Proteomes" id="UP001498771"/>
    </source>
</evidence>
<dbReference type="RefSeq" id="XP_064767138.1">
    <property type="nucleotide sequence ID" value="XM_064910126.1"/>
</dbReference>
<gene>
    <name evidence="3" type="ORF">BZA70DRAFT_201110</name>
</gene>
<feature type="chain" id="PRO_5045122098" description="Non-hemolytic phospholipase C" evidence="2">
    <location>
        <begin position="30"/>
        <end position="638"/>
    </location>
</feature>
<comment type="caution">
    <text evidence="3">The sequence shown here is derived from an EMBL/GenBank/DDBJ whole genome shotgun (WGS) entry which is preliminary data.</text>
</comment>
<protein>
    <recommendedName>
        <fullName evidence="5">Non-hemolytic phospholipase C</fullName>
    </recommendedName>
</protein>
<feature type="signal peptide" evidence="2">
    <location>
        <begin position="1"/>
        <end position="29"/>
    </location>
</feature>
<dbReference type="InterPro" id="IPR017850">
    <property type="entry name" value="Alkaline_phosphatase_core_sf"/>
</dbReference>
<proteinExistence type="predicted"/>
<keyword evidence="1" id="KW-0378">Hydrolase</keyword>
<evidence type="ECO:0000256" key="2">
    <source>
        <dbReference type="SAM" id="SignalP"/>
    </source>
</evidence>
<evidence type="ECO:0000256" key="1">
    <source>
        <dbReference type="ARBA" id="ARBA00022801"/>
    </source>
</evidence>
<dbReference type="GeneID" id="90035638"/>
<dbReference type="Gene3D" id="3.40.720.10">
    <property type="entry name" value="Alkaline Phosphatase, subunit A"/>
    <property type="match status" value="1"/>
</dbReference>
<dbReference type="PANTHER" id="PTHR31956:SF1">
    <property type="entry name" value="NON-SPECIFIC PHOSPHOLIPASE C1"/>
    <property type="match status" value="1"/>
</dbReference>
<dbReference type="PANTHER" id="PTHR31956">
    <property type="entry name" value="NON-SPECIFIC PHOSPHOLIPASE C4-RELATED"/>
    <property type="match status" value="1"/>
</dbReference>